<feature type="region of interest" description="Disordered" evidence="1">
    <location>
        <begin position="1"/>
        <end position="31"/>
    </location>
</feature>
<reference evidence="2" key="2">
    <citation type="journal article" date="2015" name="Fish Shellfish Immunol.">
        <title>Early steps in the European eel (Anguilla anguilla)-Vibrio vulnificus interaction in the gills: Role of the RtxA13 toxin.</title>
        <authorList>
            <person name="Callol A."/>
            <person name="Pajuelo D."/>
            <person name="Ebbesson L."/>
            <person name="Teles M."/>
            <person name="MacKenzie S."/>
            <person name="Amaro C."/>
        </authorList>
    </citation>
    <scope>NUCLEOTIDE SEQUENCE</scope>
</reference>
<feature type="compositionally biased region" description="Polar residues" evidence="1">
    <location>
        <begin position="7"/>
        <end position="16"/>
    </location>
</feature>
<evidence type="ECO:0000313" key="2">
    <source>
        <dbReference type="EMBL" id="JAH22208.1"/>
    </source>
</evidence>
<name>A0A0E9R1J3_ANGAN</name>
<dbReference type="EMBL" id="GBXM01086369">
    <property type="protein sequence ID" value="JAH22208.1"/>
    <property type="molecule type" value="Transcribed_RNA"/>
</dbReference>
<organism evidence="2">
    <name type="scientific">Anguilla anguilla</name>
    <name type="common">European freshwater eel</name>
    <name type="synonym">Muraena anguilla</name>
    <dbReference type="NCBI Taxonomy" id="7936"/>
    <lineage>
        <taxon>Eukaryota</taxon>
        <taxon>Metazoa</taxon>
        <taxon>Chordata</taxon>
        <taxon>Craniata</taxon>
        <taxon>Vertebrata</taxon>
        <taxon>Euteleostomi</taxon>
        <taxon>Actinopterygii</taxon>
        <taxon>Neopterygii</taxon>
        <taxon>Teleostei</taxon>
        <taxon>Anguilliformes</taxon>
        <taxon>Anguillidae</taxon>
        <taxon>Anguilla</taxon>
    </lineage>
</organism>
<dbReference type="AlphaFoldDB" id="A0A0E9R1J3"/>
<proteinExistence type="predicted"/>
<sequence length="31" mass="3502">MWPPLISTKQQLQAHRSLQRGIFGPGHTNDS</sequence>
<reference evidence="2" key="1">
    <citation type="submission" date="2014-11" db="EMBL/GenBank/DDBJ databases">
        <authorList>
            <person name="Amaro Gonzalez C."/>
        </authorList>
    </citation>
    <scope>NUCLEOTIDE SEQUENCE</scope>
</reference>
<protein>
    <submittedName>
        <fullName evidence="2">Uncharacterized protein</fullName>
    </submittedName>
</protein>
<accession>A0A0E9R1J3</accession>
<evidence type="ECO:0000256" key="1">
    <source>
        <dbReference type="SAM" id="MobiDB-lite"/>
    </source>
</evidence>